<evidence type="ECO:0000313" key="1">
    <source>
        <dbReference type="EMBL" id="TND52054.1"/>
    </source>
</evidence>
<accession>A0AAX2UPX9</accession>
<gene>
    <name evidence="1" type="ORF">CF123_18120</name>
</gene>
<reference evidence="1" key="1">
    <citation type="submission" date="2017-10" db="EMBL/GenBank/DDBJ databases">
        <authorList>
            <person name="Colston S.M."/>
            <person name="Graf J."/>
        </authorList>
    </citation>
    <scope>NUCLEOTIDE SEQUENCE</scope>
    <source>
        <strain evidence="1">BAQ071013-135</strain>
    </source>
</reference>
<proteinExistence type="predicted"/>
<evidence type="ECO:0008006" key="3">
    <source>
        <dbReference type="Google" id="ProtNLM"/>
    </source>
</evidence>
<reference evidence="1" key="2">
    <citation type="journal article" date="2019" name="PLoS ONE">
        <title>Identification and characterization of putative Aeromonas spp. T3SS effectors.</title>
        <authorList>
            <person name="Rangel L.T."/>
            <person name="Marden J."/>
            <person name="Colston S."/>
            <person name="Setubal J.C."/>
            <person name="Graf J."/>
            <person name="Gogarten J.P."/>
        </authorList>
    </citation>
    <scope>NUCLEOTIDE SEQUENCE</scope>
    <source>
        <strain evidence="1">BAQ071013-135</strain>
    </source>
</reference>
<dbReference type="RefSeq" id="WP_139495235.1">
    <property type="nucleotide sequence ID" value="NZ_CAWORL010000018.1"/>
</dbReference>
<sequence>MAKTLGEIIEAARSGERPDYDDLRYAICAMDHLMVFDRMALDRMAEAEREGKKPFMTRSAVWQQKERFGRVARALDKAPLEFLGDNWNPDNPEVQKQRKQAVKLVGKIMAKSAGGAE</sequence>
<dbReference type="EMBL" id="PDXJ01000025">
    <property type="protein sequence ID" value="TND52054.1"/>
    <property type="molecule type" value="Genomic_DNA"/>
</dbReference>
<dbReference type="Proteomes" id="UP000796104">
    <property type="component" value="Unassembled WGS sequence"/>
</dbReference>
<evidence type="ECO:0000313" key="2">
    <source>
        <dbReference type="Proteomes" id="UP000796104"/>
    </source>
</evidence>
<organism evidence="1 2">
    <name type="scientific">Aeromonas veronii</name>
    <dbReference type="NCBI Taxonomy" id="654"/>
    <lineage>
        <taxon>Bacteria</taxon>
        <taxon>Pseudomonadati</taxon>
        <taxon>Pseudomonadota</taxon>
        <taxon>Gammaproteobacteria</taxon>
        <taxon>Aeromonadales</taxon>
        <taxon>Aeromonadaceae</taxon>
        <taxon>Aeromonas</taxon>
    </lineage>
</organism>
<comment type="caution">
    <text evidence="1">The sequence shown here is derived from an EMBL/GenBank/DDBJ whole genome shotgun (WGS) entry which is preliminary data.</text>
</comment>
<protein>
    <recommendedName>
        <fullName evidence="3">Terminase small subunit</fullName>
    </recommendedName>
</protein>
<name>A0AAX2UPX9_AERVE</name>
<dbReference type="AlphaFoldDB" id="A0AAX2UPX9"/>